<reference evidence="4" key="3">
    <citation type="submission" date="2025-04" db="UniProtKB">
        <authorList>
            <consortium name="RefSeq"/>
        </authorList>
    </citation>
    <scope>IDENTIFICATION</scope>
    <source>
        <strain evidence="4">CBS 781.70</strain>
    </source>
</reference>
<evidence type="ECO:0000313" key="3">
    <source>
        <dbReference type="Proteomes" id="UP000504638"/>
    </source>
</evidence>
<dbReference type="GeneID" id="54415478"/>
<dbReference type="EMBL" id="ML975153">
    <property type="protein sequence ID" value="KAF1814580.1"/>
    <property type="molecule type" value="Genomic_DNA"/>
</dbReference>
<dbReference type="Proteomes" id="UP000504638">
    <property type="component" value="Unplaced"/>
</dbReference>
<keyword evidence="3" id="KW-1185">Reference proteome</keyword>
<evidence type="ECO:0000256" key="1">
    <source>
        <dbReference type="SAM" id="MobiDB-lite"/>
    </source>
</evidence>
<feature type="region of interest" description="Disordered" evidence="1">
    <location>
        <begin position="15"/>
        <end position="34"/>
    </location>
</feature>
<dbReference type="AlphaFoldDB" id="A0A6G1G9J7"/>
<name>A0A6G1G9J7_9PEZI</name>
<gene>
    <name evidence="2 4" type="ORF">P152DRAFT_279711</name>
</gene>
<protein>
    <submittedName>
        <fullName evidence="2 4">Uncharacterized protein</fullName>
    </submittedName>
</protein>
<dbReference type="RefSeq" id="XP_033536211.1">
    <property type="nucleotide sequence ID" value="XM_033674908.1"/>
</dbReference>
<evidence type="ECO:0000313" key="4">
    <source>
        <dbReference type="RefSeq" id="XP_033536211.1"/>
    </source>
</evidence>
<accession>A0A6G1G9J7</accession>
<sequence length="184" mass="20011">MVVINYEVVRPKARRGERYGGGVPEPPESDDSRKDLRLVTGCAPDLQVPAISLLHGINGAGLLGRIQLLDAEVYAIRVAPKMHESTRDVATPKHAIGNGMARLYSKGPGSKQQAGVSERQRDTVIQDMDVVTTSPWSLSVVMRRTSKNYRLINANKSSRSINGQECRMALGRARGMNQSTGSLA</sequence>
<proteinExistence type="predicted"/>
<reference evidence="4" key="2">
    <citation type="submission" date="2020-04" db="EMBL/GenBank/DDBJ databases">
        <authorList>
            <consortium name="NCBI Genome Project"/>
        </authorList>
    </citation>
    <scope>NUCLEOTIDE SEQUENCE</scope>
    <source>
        <strain evidence="4">CBS 781.70</strain>
    </source>
</reference>
<evidence type="ECO:0000313" key="2">
    <source>
        <dbReference type="EMBL" id="KAF1814580.1"/>
    </source>
</evidence>
<organism evidence="2">
    <name type="scientific">Eremomyces bilateralis CBS 781.70</name>
    <dbReference type="NCBI Taxonomy" id="1392243"/>
    <lineage>
        <taxon>Eukaryota</taxon>
        <taxon>Fungi</taxon>
        <taxon>Dikarya</taxon>
        <taxon>Ascomycota</taxon>
        <taxon>Pezizomycotina</taxon>
        <taxon>Dothideomycetes</taxon>
        <taxon>Dothideomycetes incertae sedis</taxon>
        <taxon>Eremomycetales</taxon>
        <taxon>Eremomycetaceae</taxon>
        <taxon>Eremomyces</taxon>
    </lineage>
</organism>
<reference evidence="2 4" key="1">
    <citation type="submission" date="2020-01" db="EMBL/GenBank/DDBJ databases">
        <authorList>
            <consortium name="DOE Joint Genome Institute"/>
            <person name="Haridas S."/>
            <person name="Albert R."/>
            <person name="Binder M."/>
            <person name="Bloem J."/>
            <person name="Labutti K."/>
            <person name="Salamov A."/>
            <person name="Andreopoulos B."/>
            <person name="Baker S.E."/>
            <person name="Barry K."/>
            <person name="Bills G."/>
            <person name="Bluhm B.H."/>
            <person name="Cannon C."/>
            <person name="Castanera R."/>
            <person name="Culley D.E."/>
            <person name="Daum C."/>
            <person name="Ezra D."/>
            <person name="Gonzalez J.B."/>
            <person name="Henrissat B."/>
            <person name="Kuo A."/>
            <person name="Liang C."/>
            <person name="Lipzen A."/>
            <person name="Lutzoni F."/>
            <person name="Magnuson J."/>
            <person name="Mondo S."/>
            <person name="Nolan M."/>
            <person name="Ohm R."/>
            <person name="Pangilinan J."/>
            <person name="Park H.-J."/>
            <person name="Ramirez L."/>
            <person name="Alfaro M."/>
            <person name="Sun H."/>
            <person name="Tritt A."/>
            <person name="Yoshinaga Y."/>
            <person name="Zwiers L.-H."/>
            <person name="Turgeon B.G."/>
            <person name="Goodwin S.B."/>
            <person name="Spatafora J.W."/>
            <person name="Crous P.W."/>
            <person name="Grigoriev I.V."/>
        </authorList>
    </citation>
    <scope>NUCLEOTIDE SEQUENCE</scope>
    <source>
        <strain evidence="2 4">CBS 781.70</strain>
    </source>
</reference>